<feature type="compositionally biased region" description="Low complexity" evidence="1">
    <location>
        <begin position="485"/>
        <end position="496"/>
    </location>
</feature>
<keyword evidence="2" id="KW-1133">Transmembrane helix</keyword>
<feature type="region of interest" description="Disordered" evidence="1">
    <location>
        <begin position="458"/>
        <end position="539"/>
    </location>
</feature>
<evidence type="ECO:0000313" key="4">
    <source>
        <dbReference type="EMBL" id="MBB5804861.1"/>
    </source>
</evidence>
<feature type="transmembrane region" description="Helical" evidence="2">
    <location>
        <begin position="729"/>
        <end position="748"/>
    </location>
</feature>
<feature type="domain" description="Restriction endonuclease type IV Mrr" evidence="3">
    <location>
        <begin position="30"/>
        <end position="137"/>
    </location>
</feature>
<keyword evidence="2" id="KW-0472">Membrane</keyword>
<feature type="region of interest" description="Disordered" evidence="1">
    <location>
        <begin position="286"/>
        <end position="313"/>
    </location>
</feature>
<reference evidence="4 5" key="1">
    <citation type="submission" date="2020-08" db="EMBL/GenBank/DDBJ databases">
        <title>Sequencing the genomes of 1000 actinobacteria strains.</title>
        <authorList>
            <person name="Klenk H.-P."/>
        </authorList>
    </citation>
    <scope>NUCLEOTIDE SEQUENCE [LARGE SCALE GENOMIC DNA]</scope>
    <source>
        <strain evidence="4 5">DSM 45486</strain>
    </source>
</reference>
<dbReference type="RefSeq" id="WP_184922992.1">
    <property type="nucleotide sequence ID" value="NZ_JACHMO010000001.1"/>
</dbReference>
<dbReference type="AlphaFoldDB" id="A0A7W9HMQ8"/>
<dbReference type="Proteomes" id="UP000552097">
    <property type="component" value="Unassembled WGS sequence"/>
</dbReference>
<gene>
    <name evidence="4" type="ORF">F4560_004629</name>
</gene>
<evidence type="ECO:0000256" key="1">
    <source>
        <dbReference type="SAM" id="MobiDB-lite"/>
    </source>
</evidence>
<evidence type="ECO:0000256" key="2">
    <source>
        <dbReference type="SAM" id="Phobius"/>
    </source>
</evidence>
<keyword evidence="2" id="KW-0812">Transmembrane</keyword>
<dbReference type="Pfam" id="PF04471">
    <property type="entry name" value="Mrr_cat"/>
    <property type="match status" value="1"/>
</dbReference>
<protein>
    <recommendedName>
        <fullName evidence="3">Restriction endonuclease type IV Mrr domain-containing protein</fullName>
    </recommendedName>
</protein>
<dbReference type="GO" id="GO:0009307">
    <property type="term" value="P:DNA restriction-modification system"/>
    <property type="evidence" value="ECO:0007669"/>
    <property type="project" value="InterPro"/>
</dbReference>
<dbReference type="GO" id="GO:0004519">
    <property type="term" value="F:endonuclease activity"/>
    <property type="evidence" value="ECO:0007669"/>
    <property type="project" value="InterPro"/>
</dbReference>
<evidence type="ECO:0000259" key="3">
    <source>
        <dbReference type="Pfam" id="PF04471"/>
    </source>
</evidence>
<feature type="compositionally biased region" description="Basic and acidic residues" evidence="1">
    <location>
        <begin position="529"/>
        <end position="539"/>
    </location>
</feature>
<proteinExistence type="predicted"/>
<feature type="transmembrane region" description="Helical" evidence="2">
    <location>
        <begin position="696"/>
        <end position="717"/>
    </location>
</feature>
<name>A0A7W9HMQ8_9PSEU</name>
<dbReference type="EMBL" id="JACHMO010000001">
    <property type="protein sequence ID" value="MBB5804861.1"/>
    <property type="molecule type" value="Genomic_DNA"/>
</dbReference>
<organism evidence="4 5">
    <name type="scientific">Saccharothrix ecbatanensis</name>
    <dbReference type="NCBI Taxonomy" id="1105145"/>
    <lineage>
        <taxon>Bacteria</taxon>
        <taxon>Bacillati</taxon>
        <taxon>Actinomycetota</taxon>
        <taxon>Actinomycetes</taxon>
        <taxon>Pseudonocardiales</taxon>
        <taxon>Pseudonocardiaceae</taxon>
        <taxon>Saccharothrix</taxon>
    </lineage>
</organism>
<feature type="compositionally biased region" description="Pro residues" evidence="1">
    <location>
        <begin position="506"/>
        <end position="515"/>
    </location>
</feature>
<dbReference type="InterPro" id="IPR007560">
    <property type="entry name" value="Restrct_endonuc_IV_Mrr"/>
</dbReference>
<dbReference type="GO" id="GO:0003677">
    <property type="term" value="F:DNA binding"/>
    <property type="evidence" value="ECO:0007669"/>
    <property type="project" value="InterPro"/>
</dbReference>
<sequence>MLQDPTKWRRLVREYSDLHQLRDNMSPQARGQRFNGLIAELFTTFGIVAKANQQSVGELDVTFSYAGRRFILEAKWEKKSTGTGPIAKLQRRVEQRMVGVSGVFLSMHGYSPDALAEVDKGRRLDMVLLDGNHWDAMISGFIPPPEMLDLITDAASFHGQAHAPLKDLLTPRSAIPKLKIGTARRSDTKVFRSIAEHVRADIVVEDVESRHLGIASQGQGKLLATTDDGVLSIDLAAQKAYWAVPLSGCHGNPLPMDSSILLHRAHGVGRYQNGVLKPIPSGASASRDHQLLLGPDSSPWHLDPGLSKDGRRTPATLSRLEGEVDGSANADATSSLPDRTTGAAWLNTEQIVVTGARNSIIMSGSDIAELTEAVPSSHPAALTVLSDRLIMTLDHSSKLWATDLTTERRAVIGEVAESDTATGCLTVDEDGSVYAGIPYRNRNGLVRFAIVRLTTRESWLPPPRSTPEIPPVGPSSTSDAERISHTTPADTPSTPDSLDEQGTPAPDAPTPPPRPSGDNAAAASPHDATQQRRLADQREGNRDGFSLTMDLPLFAVEAAISANFDPIRWLKPWRERWGLIATGRTSPDPALTNWLPLVARYLGTYAAPPEAVESHFTPSHAYVAGFGHGIRAAWEGATRRRIVPSEAATLHDWLRKPVAIQHSDGAPVRGSMTLKDLRTTAIKDKGVSAWKWLGRIALWSTTILFGIGTLVAIILSLTDGWPTKTVANTVGGLLFYSVPFAILLWLTVRDWRRRRRSKSARSRSDP</sequence>
<feature type="compositionally biased region" description="Pro residues" evidence="1">
    <location>
        <begin position="460"/>
        <end position="473"/>
    </location>
</feature>
<evidence type="ECO:0000313" key="5">
    <source>
        <dbReference type="Proteomes" id="UP000552097"/>
    </source>
</evidence>
<comment type="caution">
    <text evidence="4">The sequence shown here is derived from an EMBL/GenBank/DDBJ whole genome shotgun (WGS) entry which is preliminary data.</text>
</comment>
<accession>A0A7W9HMQ8</accession>
<keyword evidence="5" id="KW-1185">Reference proteome</keyword>